<protein>
    <submittedName>
        <fullName evidence="2">Uncharacterized protein</fullName>
    </submittedName>
</protein>
<organism evidence="2">
    <name type="scientific">Oryza nivara</name>
    <name type="common">Indian wild rice</name>
    <name type="synonym">Oryza sativa f. spontanea</name>
    <dbReference type="NCBI Taxonomy" id="4536"/>
    <lineage>
        <taxon>Eukaryota</taxon>
        <taxon>Viridiplantae</taxon>
        <taxon>Streptophyta</taxon>
        <taxon>Embryophyta</taxon>
        <taxon>Tracheophyta</taxon>
        <taxon>Spermatophyta</taxon>
        <taxon>Magnoliopsida</taxon>
        <taxon>Liliopsida</taxon>
        <taxon>Poales</taxon>
        <taxon>Poaceae</taxon>
        <taxon>BOP clade</taxon>
        <taxon>Oryzoideae</taxon>
        <taxon>Oryzeae</taxon>
        <taxon>Oryzinae</taxon>
        <taxon>Oryza</taxon>
    </lineage>
</organism>
<dbReference type="HOGENOM" id="CLU_2254473_0_0_1"/>
<evidence type="ECO:0000313" key="2">
    <source>
        <dbReference type="EnsemblPlants" id="ONIVA12G14410.1"/>
    </source>
</evidence>
<evidence type="ECO:0000313" key="3">
    <source>
        <dbReference type="Proteomes" id="UP000006591"/>
    </source>
</evidence>
<feature type="compositionally biased region" description="Low complexity" evidence="1">
    <location>
        <begin position="62"/>
        <end position="72"/>
    </location>
</feature>
<evidence type="ECO:0000256" key="1">
    <source>
        <dbReference type="SAM" id="MobiDB-lite"/>
    </source>
</evidence>
<accession>A0A0E0JB59</accession>
<sequence>MYSELIPRNYKSIVHNNWPKKPNQYTIQQSLSPFTGRSASPRLPSQLAAPLVPPPRPPSSPPMSSGGIPSTSARRAFSPGGDGPPATMRRLLQERRLRRPNHRR</sequence>
<feature type="compositionally biased region" description="Polar residues" evidence="1">
    <location>
        <begin position="23"/>
        <end position="38"/>
    </location>
</feature>
<name>A0A0E0JB59_ORYNI</name>
<dbReference type="Proteomes" id="UP000006591">
    <property type="component" value="Chromosome 12"/>
</dbReference>
<dbReference type="AlphaFoldDB" id="A0A0E0JB59"/>
<dbReference type="EnsemblPlants" id="ONIVA12G14410.1">
    <property type="protein sequence ID" value="ONIVA12G14410.1"/>
    <property type="gene ID" value="ONIVA12G14410"/>
</dbReference>
<reference evidence="2" key="2">
    <citation type="submission" date="2018-04" db="EMBL/GenBank/DDBJ databases">
        <title>OnivRS2 (Oryza nivara Reference Sequence Version 2).</title>
        <authorList>
            <person name="Zhang J."/>
            <person name="Kudrna D."/>
            <person name="Lee S."/>
            <person name="Talag J."/>
            <person name="Rajasekar S."/>
            <person name="Welchert J."/>
            <person name="Hsing Y.-I."/>
            <person name="Wing R.A."/>
        </authorList>
    </citation>
    <scope>NUCLEOTIDE SEQUENCE [LARGE SCALE GENOMIC DNA]</scope>
    <source>
        <strain evidence="2">SL10</strain>
    </source>
</reference>
<proteinExistence type="predicted"/>
<feature type="compositionally biased region" description="Pro residues" evidence="1">
    <location>
        <begin position="51"/>
        <end position="61"/>
    </location>
</feature>
<keyword evidence="3" id="KW-1185">Reference proteome</keyword>
<dbReference type="Gramene" id="ONIVA12G14410.1">
    <property type="protein sequence ID" value="ONIVA12G14410.1"/>
    <property type="gene ID" value="ONIVA12G14410"/>
</dbReference>
<reference evidence="2" key="1">
    <citation type="submission" date="2015-04" db="UniProtKB">
        <authorList>
            <consortium name="EnsemblPlants"/>
        </authorList>
    </citation>
    <scope>IDENTIFICATION</scope>
    <source>
        <strain evidence="2">SL10</strain>
    </source>
</reference>
<feature type="region of interest" description="Disordered" evidence="1">
    <location>
        <begin position="14"/>
        <end position="104"/>
    </location>
</feature>